<dbReference type="CDD" id="cd04181">
    <property type="entry name" value="NTP_transferase"/>
    <property type="match status" value="1"/>
</dbReference>
<dbReference type="AlphaFoldDB" id="A0A2D0N8B6"/>
<sequence>MKAIIPVAGAGTRLRPLTYTQPKPLIPVAGKPIISFIIDDLQRVGIQDFIFVIGYLGEKIRNFIEDEFPDLNKTFVNQEERLGSAHAIWMAREHYADAEEVFIFFGDAIIDADFQRMVDLPVSCLGVKKVPNPREFGVVELGSEGEATRVVEKPKIPKSDMAMVGIYKIREVKAMIEALDFNITHELMSNGEYPLTDAIMRMINKGISFQPFPVDNWFDCGKKEVLLETNATLLDREGYASNDLPNYDNTIIIHPVSIGDNCKITNSIIGPHVTIGSNARIDNAILKNSIIGNFAALQEVILQKSVIGNDTSVTGLRQSLNIGDNTEIDFS</sequence>
<keyword evidence="3" id="KW-1185">Reference proteome</keyword>
<evidence type="ECO:0000313" key="2">
    <source>
        <dbReference type="EMBL" id="PHN04754.1"/>
    </source>
</evidence>
<gene>
    <name evidence="2" type="ORF">CRP01_19760</name>
</gene>
<comment type="caution">
    <text evidence="2">The sequence shown here is derived from an EMBL/GenBank/DDBJ whole genome shotgun (WGS) entry which is preliminary data.</text>
</comment>
<dbReference type="OrthoDB" id="9803871at2"/>
<dbReference type="PANTHER" id="PTHR42883:SF2">
    <property type="entry name" value="THYMIDYLYLTRANSFERASE"/>
    <property type="match status" value="1"/>
</dbReference>
<dbReference type="SUPFAM" id="SSF53448">
    <property type="entry name" value="Nucleotide-diphospho-sugar transferases"/>
    <property type="match status" value="1"/>
</dbReference>
<dbReference type="InterPro" id="IPR029044">
    <property type="entry name" value="Nucleotide-diphossugar_trans"/>
</dbReference>
<protein>
    <submittedName>
        <fullName evidence="2">Glucose-1-phosphate thymidylyltransferase</fullName>
    </submittedName>
</protein>
<organism evidence="2 3">
    <name type="scientific">Flavilitoribacter nigricans (strain ATCC 23147 / DSM 23189 / NBRC 102662 / NCIMB 1420 / SS-2)</name>
    <name type="common">Lewinella nigricans</name>
    <dbReference type="NCBI Taxonomy" id="1122177"/>
    <lineage>
        <taxon>Bacteria</taxon>
        <taxon>Pseudomonadati</taxon>
        <taxon>Bacteroidota</taxon>
        <taxon>Saprospiria</taxon>
        <taxon>Saprospirales</taxon>
        <taxon>Lewinellaceae</taxon>
        <taxon>Flavilitoribacter</taxon>
    </lineage>
</organism>
<feature type="domain" description="Nucleotidyl transferase" evidence="1">
    <location>
        <begin position="2"/>
        <end position="235"/>
    </location>
</feature>
<evidence type="ECO:0000259" key="1">
    <source>
        <dbReference type="Pfam" id="PF00483"/>
    </source>
</evidence>
<dbReference type="Gene3D" id="2.160.10.10">
    <property type="entry name" value="Hexapeptide repeat proteins"/>
    <property type="match status" value="1"/>
</dbReference>
<dbReference type="Gene3D" id="3.90.550.10">
    <property type="entry name" value="Spore Coat Polysaccharide Biosynthesis Protein SpsA, Chain A"/>
    <property type="match status" value="1"/>
</dbReference>
<evidence type="ECO:0000313" key="3">
    <source>
        <dbReference type="Proteomes" id="UP000223913"/>
    </source>
</evidence>
<name>A0A2D0N8B6_FLAN2</name>
<dbReference type="Proteomes" id="UP000223913">
    <property type="component" value="Unassembled WGS sequence"/>
</dbReference>
<proteinExistence type="predicted"/>
<dbReference type="Pfam" id="PF00483">
    <property type="entry name" value="NTP_transferase"/>
    <property type="match status" value="1"/>
</dbReference>
<dbReference type="RefSeq" id="WP_099151813.1">
    <property type="nucleotide sequence ID" value="NZ_PDUD01000024.1"/>
</dbReference>
<dbReference type="GO" id="GO:0016740">
    <property type="term" value="F:transferase activity"/>
    <property type="evidence" value="ECO:0007669"/>
    <property type="project" value="UniProtKB-KW"/>
</dbReference>
<dbReference type="PANTHER" id="PTHR42883">
    <property type="entry name" value="GLUCOSE-1-PHOSPHATE THYMIDYLTRANSFERASE"/>
    <property type="match status" value="1"/>
</dbReference>
<dbReference type="EMBL" id="PDUD01000024">
    <property type="protein sequence ID" value="PHN04754.1"/>
    <property type="molecule type" value="Genomic_DNA"/>
</dbReference>
<reference evidence="2 3" key="1">
    <citation type="submission" date="2017-10" db="EMBL/GenBank/DDBJ databases">
        <title>The draft genome sequence of Lewinella nigricans NBRC 102662.</title>
        <authorList>
            <person name="Wang K."/>
        </authorList>
    </citation>
    <scope>NUCLEOTIDE SEQUENCE [LARGE SCALE GENOMIC DNA]</scope>
    <source>
        <strain evidence="2 3">NBRC 102662</strain>
    </source>
</reference>
<accession>A0A2D0N8B6</accession>
<dbReference type="InterPro" id="IPR005835">
    <property type="entry name" value="NTP_transferase_dom"/>
</dbReference>
<keyword evidence="2" id="KW-0808">Transferase</keyword>